<name>A0ABU4DFP2_9ACTN</name>
<dbReference type="EMBL" id="JAWLKI010000012">
    <property type="protein sequence ID" value="MDV6308089.1"/>
    <property type="molecule type" value="Genomic_DNA"/>
</dbReference>
<reference evidence="2 3" key="1">
    <citation type="submission" date="2023-10" db="EMBL/GenBank/DDBJ databases">
        <title>Development of a sustainable strategy for remediation of hydrocarbon-contaminated territories based on the waste exchange concept.</title>
        <authorList>
            <person name="Krivoruchko A."/>
        </authorList>
    </citation>
    <scope>NUCLEOTIDE SEQUENCE [LARGE SCALE GENOMIC DNA]</scope>
    <source>
        <strain evidence="2 3">IEGM 1266</strain>
    </source>
</reference>
<comment type="caution">
    <text evidence="2">The sequence shown here is derived from an EMBL/GenBank/DDBJ whole genome shotgun (WGS) entry which is preliminary data.</text>
</comment>
<evidence type="ECO:0000313" key="3">
    <source>
        <dbReference type="Proteomes" id="UP001185779"/>
    </source>
</evidence>
<sequence>MSAPSHDPQLDAEYRAFIRSLHKDTIDAVVEVERWLKPDALRLATLGGYKEPEEQLAKDLEADWRDRVEPQLLTLAQGHPDPDVRFAADILDKRLWSLILVIGDPQGSRARTRPDDVITVTIHLVHDGLSRLRRAAYHAPFRVHRPEPDYDGIPAGCREQLPGRMLETIKKLQAAGILPKKQDSLVDTSIADAVQALSDILFMSPADRAQLFADKDVEDPTKADTANVEGSRSGFGFTFPERDR</sequence>
<proteinExistence type="predicted"/>
<dbReference type="RefSeq" id="WP_317505404.1">
    <property type="nucleotide sequence ID" value="NZ_JAWLKI010000012.1"/>
</dbReference>
<accession>A0ABU4DFP2</accession>
<dbReference type="Proteomes" id="UP001185779">
    <property type="component" value="Unassembled WGS sequence"/>
</dbReference>
<feature type="region of interest" description="Disordered" evidence="1">
    <location>
        <begin position="219"/>
        <end position="244"/>
    </location>
</feature>
<organism evidence="2 3">
    <name type="scientific">Gordonia amicalis</name>
    <dbReference type="NCBI Taxonomy" id="89053"/>
    <lineage>
        <taxon>Bacteria</taxon>
        <taxon>Bacillati</taxon>
        <taxon>Actinomycetota</taxon>
        <taxon>Actinomycetes</taxon>
        <taxon>Mycobacteriales</taxon>
        <taxon>Gordoniaceae</taxon>
        <taxon>Gordonia</taxon>
    </lineage>
</organism>
<evidence type="ECO:0000256" key="1">
    <source>
        <dbReference type="SAM" id="MobiDB-lite"/>
    </source>
</evidence>
<evidence type="ECO:0008006" key="4">
    <source>
        <dbReference type="Google" id="ProtNLM"/>
    </source>
</evidence>
<protein>
    <recommendedName>
        <fullName evidence="4">DUF4194 domain-containing protein</fullName>
    </recommendedName>
</protein>
<keyword evidence="3" id="KW-1185">Reference proteome</keyword>
<evidence type="ECO:0000313" key="2">
    <source>
        <dbReference type="EMBL" id="MDV6308089.1"/>
    </source>
</evidence>
<gene>
    <name evidence="2" type="ORF">R3P94_12285</name>
</gene>